<dbReference type="PROSITE" id="PS00217">
    <property type="entry name" value="SUGAR_TRANSPORT_2"/>
    <property type="match status" value="1"/>
</dbReference>
<dbReference type="AlphaFoldDB" id="A0A674B0N7"/>
<name>A0A674B0N7_SALTR</name>
<evidence type="ECO:0000256" key="10">
    <source>
        <dbReference type="ARBA" id="ARBA00036284"/>
    </source>
</evidence>
<feature type="transmembrane region" description="Helical" evidence="17">
    <location>
        <begin position="315"/>
        <end position="335"/>
    </location>
</feature>
<dbReference type="GO" id="GO:0072530">
    <property type="term" value="P:purine-containing compound transmembrane transport"/>
    <property type="evidence" value="ECO:0007669"/>
    <property type="project" value="UniProtKB-ARBA"/>
</dbReference>
<feature type="domain" description="Major facilitator superfamily (MFS) profile" evidence="18">
    <location>
        <begin position="41"/>
        <end position="460"/>
    </location>
</feature>
<evidence type="ECO:0000256" key="7">
    <source>
        <dbReference type="ARBA" id="ARBA00023228"/>
    </source>
</evidence>
<feature type="transmembrane region" description="Helical" evidence="17">
    <location>
        <begin position="208"/>
        <end position="228"/>
    </location>
</feature>
<comment type="function">
    <text evidence="13">Voltage-gated ATP nucleotide uniporter that can also transport the purine nucleotides ADP and GTP. Uses the membrane potential as the driving force to control ATP accumulation in lysosomes and secretory vesicles. By controlling ATP storage in lysosomes, regulates ATP-dependent proteins of these organelles. Also indirectly regulates the exocytosis of ATP through its import into lysosomes in astrocytes and secretory vesicles such as adrenal chromaffin granules, mucin granules and synaptic vesicles.</text>
</comment>
<evidence type="ECO:0000256" key="16">
    <source>
        <dbReference type="ARBA" id="ARBA00079853"/>
    </source>
</evidence>
<dbReference type="GO" id="GO:0042584">
    <property type="term" value="C:chromaffin granule membrane"/>
    <property type="evidence" value="ECO:0007669"/>
    <property type="project" value="UniProtKB-SubCell"/>
</dbReference>
<keyword evidence="6 17" id="KW-0472">Membrane</keyword>
<sequence length="475" mass="51286">MAILQKHGKNSSPDLVCLKEKTPDKTGVAGGHQKKPLARVWTVVLLLGTCLLYCARVAMPICAVSMAEKFNWTKRDQGMVLGSFFWGYCFTQVLGGYVSDRVGGEKVLLLSAAAWGAMTAFTPVLAHFCSQPIFSMTLARFLMGLLQGVHYPSLASLCSQKVVESERGFLMSTVGSGSYLGTLVIGGAGSLMLDLYGWESVFYVSGMLSNFLFLALSLCVSFSLALSLFLSLSLSVFVCLFVPGPIITLESLGSGGPQSKLSRRHWLRLFKQPAVCAVIITHLCTASTFFTLLSWLPTYFKDTFPDAKGWVFNVIPWFVAIPSSLFSGCLSDHLISKGYDTAAVRKLMQFFSMGVSSVFTLLLCGTTTFPMAVAFVSVTMGLTTFSHSGVSVNVQDLAPSCAGALFGVMNTCGAFSGVLMVYFSGYLIEATGSWASVFALITVVNLVGLVTFLAFAEARRVDIDSSKEDLRLLFL</sequence>
<accession>A0A674B0N7</accession>
<feature type="transmembrane region" description="Helical" evidence="17">
    <location>
        <begin position="107"/>
        <end position="126"/>
    </location>
</feature>
<evidence type="ECO:0000256" key="5">
    <source>
        <dbReference type="ARBA" id="ARBA00022989"/>
    </source>
</evidence>
<evidence type="ECO:0000256" key="12">
    <source>
        <dbReference type="ARBA" id="ARBA00051849"/>
    </source>
</evidence>
<evidence type="ECO:0000256" key="13">
    <source>
        <dbReference type="ARBA" id="ARBA00056522"/>
    </source>
</evidence>
<feature type="transmembrane region" description="Helical" evidence="17">
    <location>
        <begin position="402"/>
        <end position="428"/>
    </location>
</feature>
<dbReference type="GO" id="GO:0005765">
    <property type="term" value="C:lysosomal membrane"/>
    <property type="evidence" value="ECO:0007669"/>
    <property type="project" value="UniProtKB-SubCell"/>
</dbReference>
<organism evidence="19 20">
    <name type="scientific">Salmo trutta</name>
    <name type="common">Brown trout</name>
    <dbReference type="NCBI Taxonomy" id="8032"/>
    <lineage>
        <taxon>Eukaryota</taxon>
        <taxon>Metazoa</taxon>
        <taxon>Chordata</taxon>
        <taxon>Craniata</taxon>
        <taxon>Vertebrata</taxon>
        <taxon>Euteleostomi</taxon>
        <taxon>Actinopterygii</taxon>
        <taxon>Neopterygii</taxon>
        <taxon>Teleostei</taxon>
        <taxon>Protacanthopterygii</taxon>
        <taxon>Salmoniformes</taxon>
        <taxon>Salmonidae</taxon>
        <taxon>Salmoninae</taxon>
        <taxon>Salmo</taxon>
    </lineage>
</organism>
<dbReference type="SUPFAM" id="SSF103473">
    <property type="entry name" value="MFS general substrate transporter"/>
    <property type="match status" value="1"/>
</dbReference>
<feature type="transmembrane region" description="Helical" evidence="17">
    <location>
        <begin position="78"/>
        <end position="95"/>
    </location>
</feature>
<feature type="transmembrane region" description="Helical" evidence="17">
    <location>
        <begin position="234"/>
        <end position="253"/>
    </location>
</feature>
<protein>
    <recommendedName>
        <fullName evidence="14">Voltage-gated purine nucleotide uniporter SLC17A9</fullName>
    </recommendedName>
    <alternativeName>
        <fullName evidence="16">Solute carrier family 17 member 9</fullName>
    </alternativeName>
    <alternativeName>
        <fullName evidence="15">Vesicular nucleotide transporter</fullName>
    </alternativeName>
</protein>
<dbReference type="PANTHER" id="PTHR11662">
    <property type="entry name" value="SOLUTE CARRIER FAMILY 17"/>
    <property type="match status" value="1"/>
</dbReference>
<evidence type="ECO:0000256" key="15">
    <source>
        <dbReference type="ARBA" id="ARBA00079665"/>
    </source>
</evidence>
<evidence type="ECO:0000313" key="19">
    <source>
        <dbReference type="Ensembl" id="ENSSTUP00000064617.1"/>
    </source>
</evidence>
<dbReference type="FunFam" id="1.20.1250.20:FF:000150">
    <property type="entry name" value="Solute carrier family 17 member 9"/>
    <property type="match status" value="1"/>
</dbReference>
<reference evidence="19" key="1">
    <citation type="submission" date="2025-08" db="UniProtKB">
        <authorList>
            <consortium name="Ensembl"/>
        </authorList>
    </citation>
    <scope>IDENTIFICATION</scope>
</reference>
<evidence type="ECO:0000256" key="17">
    <source>
        <dbReference type="SAM" id="Phobius"/>
    </source>
</evidence>
<evidence type="ECO:0000256" key="1">
    <source>
        <dbReference type="ARBA" id="ARBA00004155"/>
    </source>
</evidence>
<evidence type="ECO:0000256" key="9">
    <source>
        <dbReference type="ARBA" id="ARBA00024185"/>
    </source>
</evidence>
<evidence type="ECO:0000256" key="6">
    <source>
        <dbReference type="ARBA" id="ARBA00023136"/>
    </source>
</evidence>
<evidence type="ECO:0000256" key="8">
    <source>
        <dbReference type="ARBA" id="ARBA00023329"/>
    </source>
</evidence>
<dbReference type="OMA" id="LITFWMP"/>
<dbReference type="InterPro" id="IPR011701">
    <property type="entry name" value="MFS"/>
</dbReference>
<evidence type="ECO:0000256" key="14">
    <source>
        <dbReference type="ARBA" id="ARBA00074107"/>
    </source>
</evidence>
<keyword evidence="20" id="KW-1185">Reference proteome</keyword>
<evidence type="ECO:0000259" key="18">
    <source>
        <dbReference type="PROSITE" id="PS50850"/>
    </source>
</evidence>
<keyword evidence="8" id="KW-0968">Cytoplasmic vesicle</keyword>
<feature type="transmembrane region" description="Helical" evidence="17">
    <location>
        <begin position="274"/>
        <end position="295"/>
    </location>
</feature>
<comment type="catalytic activity">
    <reaction evidence="11">
        <text>ATP(in) = ATP(out)</text>
        <dbReference type="Rhea" id="RHEA:75687"/>
        <dbReference type="ChEBI" id="CHEBI:30616"/>
    </reaction>
</comment>
<dbReference type="Ensembl" id="ENSSTUT00000068332.1">
    <property type="protein sequence ID" value="ENSSTUP00000064617.1"/>
    <property type="gene ID" value="ENSSTUG00000027917.1"/>
</dbReference>
<dbReference type="GO" id="GO:0160042">
    <property type="term" value="F:purine nucleotide uniporter activity"/>
    <property type="evidence" value="ECO:0007669"/>
    <property type="project" value="UniProtKB-ARBA"/>
</dbReference>
<dbReference type="InterPro" id="IPR036259">
    <property type="entry name" value="MFS_trans_sf"/>
</dbReference>
<dbReference type="GO" id="GO:1904669">
    <property type="term" value="P:ATP export"/>
    <property type="evidence" value="ECO:0007669"/>
    <property type="project" value="UniProtKB-ARBA"/>
</dbReference>
<dbReference type="PROSITE" id="PS50850">
    <property type="entry name" value="MFS"/>
    <property type="match status" value="1"/>
</dbReference>
<dbReference type="InterPro" id="IPR050382">
    <property type="entry name" value="MFS_Na/Anion_cotransporter"/>
</dbReference>
<evidence type="ECO:0000256" key="11">
    <source>
        <dbReference type="ARBA" id="ARBA00044897"/>
    </source>
</evidence>
<dbReference type="InParanoid" id="A0A674B0N7"/>
<dbReference type="InterPro" id="IPR005829">
    <property type="entry name" value="Sugar_transporter_CS"/>
</dbReference>
<reference evidence="19" key="2">
    <citation type="submission" date="2025-09" db="UniProtKB">
        <authorList>
            <consortium name="Ensembl"/>
        </authorList>
    </citation>
    <scope>IDENTIFICATION</scope>
</reference>
<feature type="transmembrane region" description="Helical" evidence="17">
    <location>
        <begin position="177"/>
        <end position="196"/>
    </location>
</feature>
<dbReference type="Gene3D" id="1.20.1250.20">
    <property type="entry name" value="MFS general substrate transporter like domains"/>
    <property type="match status" value="2"/>
</dbReference>
<comment type="subcellular location">
    <subcellularLocation>
        <location evidence="9">Cytoplasmic vesicle</location>
        <location evidence="9">Secretory vesicle</location>
        <location evidence="9">Chromaffin granule membrane</location>
        <topology evidence="9">Multi-pass membrane protein</topology>
    </subcellularLocation>
    <subcellularLocation>
        <location evidence="1">Lysosome membrane</location>
        <topology evidence="1">Multi-pass membrane protein</topology>
    </subcellularLocation>
</comment>
<keyword evidence="4 17" id="KW-0812">Transmembrane</keyword>
<evidence type="ECO:0000256" key="4">
    <source>
        <dbReference type="ARBA" id="ARBA00022692"/>
    </source>
</evidence>
<dbReference type="Pfam" id="PF07690">
    <property type="entry name" value="MFS_1"/>
    <property type="match status" value="1"/>
</dbReference>
<keyword evidence="7" id="KW-0458">Lysosome</keyword>
<keyword evidence="3" id="KW-0813">Transport</keyword>
<evidence type="ECO:0000313" key="20">
    <source>
        <dbReference type="Proteomes" id="UP000472277"/>
    </source>
</evidence>
<gene>
    <name evidence="19" type="primary">SLC17A9</name>
    <name evidence="19" type="synonym">LOC115168495</name>
</gene>
<dbReference type="FunFam" id="1.20.1250.20:FF:000059">
    <property type="entry name" value="Solute carrier family 17 member 9"/>
    <property type="match status" value="1"/>
</dbReference>
<comment type="catalytic activity">
    <reaction evidence="10">
        <text>GTP(in) = GTP(out)</text>
        <dbReference type="Rhea" id="RHEA:75787"/>
        <dbReference type="ChEBI" id="CHEBI:37565"/>
    </reaction>
</comment>
<evidence type="ECO:0000256" key="3">
    <source>
        <dbReference type="ARBA" id="ARBA00022448"/>
    </source>
</evidence>
<comment type="similarity">
    <text evidence="2">Belongs to the major facilitator superfamily. Sodium/anion cotransporter family.</text>
</comment>
<dbReference type="GeneTree" id="ENSGT00940000158186"/>
<keyword evidence="5 17" id="KW-1133">Transmembrane helix</keyword>
<dbReference type="PANTHER" id="PTHR11662:SF279">
    <property type="entry name" value="VOLTAGE-GATED PURINE NUCLEOTIDE UNIPORTER SLC17A9"/>
    <property type="match status" value="1"/>
</dbReference>
<feature type="transmembrane region" description="Helical" evidence="17">
    <location>
        <begin position="40"/>
        <end position="66"/>
    </location>
</feature>
<comment type="catalytic activity">
    <reaction evidence="12">
        <text>ADP(in) = ADP(out)</text>
        <dbReference type="Rhea" id="RHEA:75783"/>
        <dbReference type="ChEBI" id="CHEBI:456216"/>
    </reaction>
</comment>
<dbReference type="CDD" id="cd17380">
    <property type="entry name" value="MFS_SLC17A9_like"/>
    <property type="match status" value="1"/>
</dbReference>
<proteinExistence type="inferred from homology"/>
<dbReference type="InterPro" id="IPR044777">
    <property type="entry name" value="SLC17A9-like"/>
</dbReference>
<dbReference type="InterPro" id="IPR020846">
    <property type="entry name" value="MFS_dom"/>
</dbReference>
<evidence type="ECO:0000256" key="2">
    <source>
        <dbReference type="ARBA" id="ARBA00008586"/>
    </source>
</evidence>
<dbReference type="Proteomes" id="UP000472277">
    <property type="component" value="Chromosome 30"/>
</dbReference>
<feature type="transmembrane region" description="Helical" evidence="17">
    <location>
        <begin position="434"/>
        <end position="456"/>
    </location>
</feature>